<evidence type="ECO:0000256" key="6">
    <source>
        <dbReference type="SAM" id="MobiDB-lite"/>
    </source>
</evidence>
<dbReference type="Gene3D" id="3.30.980.40">
    <property type="match status" value="1"/>
</dbReference>
<dbReference type="STRING" id="1125725.HMPREF1325_1528"/>
<evidence type="ECO:0000313" key="12">
    <source>
        <dbReference type="Proteomes" id="UP000016646"/>
    </source>
</evidence>
<feature type="transmembrane region" description="Helical" evidence="7">
    <location>
        <begin position="113"/>
        <end position="135"/>
    </location>
</feature>
<keyword evidence="7" id="KW-0472">Membrane</keyword>
<dbReference type="SUPFAM" id="SSF52540">
    <property type="entry name" value="P-loop containing nucleoside triphosphate hydrolases"/>
    <property type="match status" value="1"/>
</dbReference>
<keyword evidence="2 5" id="KW-0547">Nucleotide-binding</keyword>
<dbReference type="Proteomes" id="UP000016412">
    <property type="component" value="Unassembled WGS sequence"/>
</dbReference>
<keyword evidence="7" id="KW-0812">Transmembrane</keyword>
<evidence type="ECO:0000256" key="5">
    <source>
        <dbReference type="PROSITE-ProRule" id="PRU00289"/>
    </source>
</evidence>
<name>U1GV51_TRESO</name>
<dbReference type="SMART" id="SM00843">
    <property type="entry name" value="Ftsk_gamma"/>
    <property type="match status" value="1"/>
</dbReference>
<dbReference type="Pfam" id="PF01580">
    <property type="entry name" value="FtsK_SpoIIIE"/>
    <property type="match status" value="1"/>
</dbReference>
<dbReference type="GO" id="GO:0005524">
    <property type="term" value="F:ATP binding"/>
    <property type="evidence" value="ECO:0007669"/>
    <property type="project" value="UniProtKB-UniRule"/>
</dbReference>
<protein>
    <submittedName>
        <fullName evidence="9">FtsK/SpoIIIE family protein</fullName>
    </submittedName>
</protein>
<dbReference type="InterPro" id="IPR018541">
    <property type="entry name" value="Ftsk_gamma"/>
</dbReference>
<comment type="similarity">
    <text evidence="1">Belongs to the FtsK/SpoIIIE/SftA family.</text>
</comment>
<dbReference type="SUPFAM" id="SSF46785">
    <property type="entry name" value="Winged helix' DNA-binding domain"/>
    <property type="match status" value="1"/>
</dbReference>
<dbReference type="AlphaFoldDB" id="U1GV51"/>
<dbReference type="OrthoDB" id="9807790at2"/>
<dbReference type="PROSITE" id="PS50901">
    <property type="entry name" value="FTSK"/>
    <property type="match status" value="1"/>
</dbReference>
<evidence type="ECO:0000256" key="3">
    <source>
        <dbReference type="ARBA" id="ARBA00022840"/>
    </source>
</evidence>
<evidence type="ECO:0000313" key="11">
    <source>
        <dbReference type="Proteomes" id="UP000016412"/>
    </source>
</evidence>
<feature type="region of interest" description="Disordered" evidence="6">
    <location>
        <begin position="236"/>
        <end position="337"/>
    </location>
</feature>
<dbReference type="EMBL" id="AVQI01000084">
    <property type="protein sequence ID" value="ERJ97614.1"/>
    <property type="molecule type" value="Genomic_DNA"/>
</dbReference>
<keyword evidence="4" id="KW-0238">DNA-binding</keyword>
<dbReference type="CDD" id="cd01127">
    <property type="entry name" value="TrwB_TraG_TraD_VirD4"/>
    <property type="match status" value="1"/>
</dbReference>
<keyword evidence="12" id="KW-1185">Reference proteome</keyword>
<evidence type="ECO:0000256" key="1">
    <source>
        <dbReference type="ARBA" id="ARBA00006474"/>
    </source>
</evidence>
<dbReference type="Pfam" id="PF17854">
    <property type="entry name" value="FtsK_alpha"/>
    <property type="match status" value="1"/>
</dbReference>
<keyword evidence="3 5" id="KW-0067">ATP-binding</keyword>
<accession>U1GV51</accession>
<dbReference type="InterPro" id="IPR041027">
    <property type="entry name" value="FtsK_alpha"/>
</dbReference>
<feature type="compositionally biased region" description="Basic and acidic residues" evidence="6">
    <location>
        <begin position="270"/>
        <end position="284"/>
    </location>
</feature>
<dbReference type="InterPro" id="IPR036388">
    <property type="entry name" value="WH-like_DNA-bd_sf"/>
</dbReference>
<dbReference type="EMBL" id="AUZJ01000042">
    <property type="protein sequence ID" value="ERF60464.1"/>
    <property type="molecule type" value="Genomic_DNA"/>
</dbReference>
<evidence type="ECO:0000259" key="8">
    <source>
        <dbReference type="PROSITE" id="PS50901"/>
    </source>
</evidence>
<evidence type="ECO:0000313" key="9">
    <source>
        <dbReference type="EMBL" id="ERF60464.1"/>
    </source>
</evidence>
<feature type="region of interest" description="Disordered" evidence="6">
    <location>
        <begin position="416"/>
        <end position="441"/>
    </location>
</feature>
<comment type="caution">
    <text evidence="9">The sequence shown here is derived from an EMBL/GenBank/DDBJ whole genome shotgun (WGS) entry which is preliminary data.</text>
</comment>
<reference evidence="11 12" key="1">
    <citation type="submission" date="2013-08" db="EMBL/GenBank/DDBJ databases">
        <authorList>
            <person name="Durkin A.S."/>
            <person name="Haft D.R."/>
            <person name="McCorrison J."/>
            <person name="Torralba M."/>
            <person name="Gillis M."/>
            <person name="Haft D.H."/>
            <person name="Methe B."/>
            <person name="Sutton G."/>
            <person name="Nelson K.E."/>
        </authorList>
    </citation>
    <scope>NUCLEOTIDE SEQUENCE [LARGE SCALE GENOMIC DNA]</scope>
    <source>
        <strain evidence="10 12">ATCC 35536</strain>
        <strain evidence="9 11">VPI DR56BR1116</strain>
    </source>
</reference>
<dbReference type="PANTHER" id="PTHR22683:SF41">
    <property type="entry name" value="DNA TRANSLOCASE FTSK"/>
    <property type="match status" value="1"/>
</dbReference>
<evidence type="ECO:0000313" key="10">
    <source>
        <dbReference type="EMBL" id="ERJ97614.1"/>
    </source>
</evidence>
<feature type="compositionally biased region" description="Basic and acidic residues" evidence="6">
    <location>
        <begin position="421"/>
        <end position="434"/>
    </location>
</feature>
<dbReference type="Pfam" id="PF09397">
    <property type="entry name" value="FtsK_gamma"/>
    <property type="match status" value="1"/>
</dbReference>
<feature type="transmembrane region" description="Helical" evidence="7">
    <location>
        <begin position="43"/>
        <end position="74"/>
    </location>
</feature>
<dbReference type="GO" id="GO:0003677">
    <property type="term" value="F:DNA binding"/>
    <property type="evidence" value="ECO:0007669"/>
    <property type="project" value="UniProtKB-KW"/>
</dbReference>
<dbReference type="InterPro" id="IPR036390">
    <property type="entry name" value="WH_DNA-bd_sf"/>
</dbReference>
<dbReference type="PATRIC" id="fig|1125725.3.peg.1541"/>
<evidence type="ECO:0000256" key="7">
    <source>
        <dbReference type="SAM" id="Phobius"/>
    </source>
</evidence>
<sequence>MERLNKPKYAAGMLLLLLAAFFSVSLMLQPFDFIAYGAGFGSVLFLLGAMLFSVYGFSSVLVPAFLFFAAMACFSGKWTRRKTMRLLTAVVPFFTAVLTEVICKSIAEFSSDFTGIKIGITIALGAMLIVIEWLGAGIIADKIARAASETGGEDDAYTAGREINKLAEENAGADKNTQTGNDLSSPFETVFDNTADSDADKKDDAASVISEAEFTALTAHDDAPLDEIEELAWPGFPAEDDTDAFAKDDDGARQGNNGGSIFSENDDAPFWERENTLRTKRTDAAADIEPTDVLPIEDEEELPEEENLSDDFSESEALLNSEYDLPQQEENGTSLDPDFFDIDMNAESVEETNDAGEREMPRGLAESIFSDMDEDVRKDVSHFNDALTVDSPVIQDASVVSTARAKNTKEELEEFFNGGSDAEKISPPKPEPVKKPKPKGPYKIPTELLTEYQNDQYWIIDDETKRASAELKETLNEFNIEADIIGIKKGPVVTMFELLPAPGVKLSKIAALQDNIALRLAASSVRIVAPIPGKKAVGIEIPNKERSIVSFREIIEKDMSEYKKMAVPVILGKDILGKPQIIDLVKTPHLLIAGATGSGKSVCVNSMILSILYKRSPQEVKLILIDPKIVELKLYNDIPHLLVPVITESKKAFQALQWALCEMERRYALLDGMGCRDVASYNKKIEEKHIATEKIPYIVLIIDEFADLMATTGKELESTVARLAAMSRAIGIHLVLATQRPSIDVITGLIKANIPARIAFMVASKMDSRIIIDQVGAEKLLGRGDMLYSSAVNPFPVRIQGTFVSDQEVEDVVEHVKKYGEPEYIDEEIFVPDDEEGAEPSLFDGEDPLYNQALDIVVQSGKASASYIQRRLKIGYNRAARLVEEMEARGIVGPANGSKPREIIHVP</sequence>
<dbReference type="Proteomes" id="UP000016646">
    <property type="component" value="Unassembled WGS sequence"/>
</dbReference>
<feature type="compositionally biased region" description="Acidic residues" evidence="6">
    <location>
        <begin position="295"/>
        <end position="314"/>
    </location>
</feature>
<dbReference type="InterPro" id="IPR003593">
    <property type="entry name" value="AAA+_ATPase"/>
</dbReference>
<dbReference type="SMART" id="SM00382">
    <property type="entry name" value="AAA"/>
    <property type="match status" value="1"/>
</dbReference>
<feature type="binding site" evidence="5">
    <location>
        <begin position="594"/>
        <end position="601"/>
    </location>
    <ligand>
        <name>ATP</name>
        <dbReference type="ChEBI" id="CHEBI:30616"/>
    </ligand>
</feature>
<dbReference type="RefSeq" id="WP_021330516.1">
    <property type="nucleotide sequence ID" value="NZ_AUZJ01000042.1"/>
</dbReference>
<keyword evidence="7" id="KW-1133">Transmembrane helix</keyword>
<evidence type="ECO:0000256" key="2">
    <source>
        <dbReference type="ARBA" id="ARBA00022741"/>
    </source>
</evidence>
<dbReference type="InterPro" id="IPR002543">
    <property type="entry name" value="FtsK_dom"/>
</dbReference>
<dbReference type="Gene3D" id="3.40.50.300">
    <property type="entry name" value="P-loop containing nucleotide triphosphate hydrolases"/>
    <property type="match status" value="1"/>
</dbReference>
<proteinExistence type="inferred from homology"/>
<dbReference type="Gene3D" id="1.10.10.10">
    <property type="entry name" value="Winged helix-like DNA-binding domain superfamily/Winged helix DNA-binding domain"/>
    <property type="match status" value="1"/>
</dbReference>
<dbReference type="InterPro" id="IPR027417">
    <property type="entry name" value="P-loop_NTPase"/>
</dbReference>
<gene>
    <name evidence="10" type="ORF">HMPREF0860_0522</name>
    <name evidence="9" type="ORF">HMPREF1325_1528</name>
</gene>
<dbReference type="InterPro" id="IPR050206">
    <property type="entry name" value="FtsK/SpoIIIE/SftA"/>
</dbReference>
<dbReference type="PANTHER" id="PTHR22683">
    <property type="entry name" value="SPORULATION PROTEIN RELATED"/>
    <property type="match status" value="1"/>
</dbReference>
<feature type="compositionally biased region" description="Polar residues" evidence="6">
    <location>
        <begin position="175"/>
        <end position="194"/>
    </location>
</feature>
<dbReference type="eggNOG" id="COG1674">
    <property type="taxonomic scope" value="Bacteria"/>
</dbReference>
<evidence type="ECO:0000256" key="4">
    <source>
        <dbReference type="ARBA" id="ARBA00023125"/>
    </source>
</evidence>
<feature type="domain" description="FtsK" evidence="8">
    <location>
        <begin position="577"/>
        <end position="769"/>
    </location>
</feature>
<feature type="region of interest" description="Disordered" evidence="6">
    <location>
        <begin position="168"/>
        <end position="204"/>
    </location>
</feature>
<organism evidence="9 11">
    <name type="scientific">Treponema socranskii subsp. socranskii VPI DR56BR1116 = ATCC 35536</name>
    <dbReference type="NCBI Taxonomy" id="1125725"/>
    <lineage>
        <taxon>Bacteria</taxon>
        <taxon>Pseudomonadati</taxon>
        <taxon>Spirochaetota</taxon>
        <taxon>Spirochaetia</taxon>
        <taxon>Spirochaetales</taxon>
        <taxon>Treponemataceae</taxon>
        <taxon>Treponema</taxon>
    </lineage>
</organism>